<evidence type="ECO:0000313" key="2">
    <source>
        <dbReference type="EMBL" id="CAH0056261.1"/>
    </source>
</evidence>
<reference evidence="2 3" key="2">
    <citation type="submission" date="2021-10" db="EMBL/GenBank/DDBJ databases">
        <authorList>
            <person name="Piombo E."/>
        </authorList>
    </citation>
    <scope>NUCLEOTIDE SEQUENCE [LARGE SCALE GENOMIC DNA]</scope>
</reference>
<keyword evidence="3" id="KW-1185">Reference proteome</keyword>
<proteinExistence type="predicted"/>
<accession>A0A9N9ZIR3</accession>
<sequence>MTPQEHQAAAPAAVTGESNLPEPSSSTSHAVVDGRIEPSIQQPTRRRTTKPAAESRSSLHYRRGTEGNPTGATLDCCPDCFAQHRRHPSYVQQGLLYYTTARGGVREAGGQSNGRASLRRRASVKQQAASSTNAQVASFLRTLEQLRDLPSIPVQVICMKAAVPGVLTSRLEDFAKVGHWPIEIQTADKTREYQSTVHTSGICNVKNERVGNKPQDDVFLSSANPASHLACLEDIWRQEERLHQNRMEDIRYRPNIYANRPNVYANRPKQRRDMGFLDKCLIHPLDGNRLAILYSTIRGQHPYIILLRTRPCSRGIVPRTLGTTVLPPSAYYIRGGKSASAAFQVPELRLRPGRVVMKALINSTLVCNSAR</sequence>
<evidence type="ECO:0000313" key="3">
    <source>
        <dbReference type="Proteomes" id="UP000775872"/>
    </source>
</evidence>
<gene>
    <name evidence="2" type="ORF">CSOL1703_00006198</name>
</gene>
<dbReference type="AlphaFoldDB" id="A0A9N9ZIR3"/>
<dbReference type="EMBL" id="CABFOC020000063">
    <property type="protein sequence ID" value="CAH0056261.1"/>
    <property type="molecule type" value="Genomic_DNA"/>
</dbReference>
<comment type="caution">
    <text evidence="2">The sequence shown here is derived from an EMBL/GenBank/DDBJ whole genome shotgun (WGS) entry which is preliminary data.</text>
</comment>
<name>A0A9N9ZIR3_9HYPO</name>
<dbReference type="Proteomes" id="UP000775872">
    <property type="component" value="Unassembled WGS sequence"/>
</dbReference>
<organism evidence="2 3">
    <name type="scientific">Clonostachys solani</name>
    <dbReference type="NCBI Taxonomy" id="160281"/>
    <lineage>
        <taxon>Eukaryota</taxon>
        <taxon>Fungi</taxon>
        <taxon>Dikarya</taxon>
        <taxon>Ascomycota</taxon>
        <taxon>Pezizomycotina</taxon>
        <taxon>Sordariomycetes</taxon>
        <taxon>Hypocreomycetidae</taxon>
        <taxon>Hypocreales</taxon>
        <taxon>Bionectriaceae</taxon>
        <taxon>Clonostachys</taxon>
    </lineage>
</organism>
<feature type="compositionally biased region" description="Polar residues" evidence="1">
    <location>
        <begin position="16"/>
        <end position="29"/>
    </location>
</feature>
<protein>
    <submittedName>
        <fullName evidence="2">Uncharacterized protein</fullName>
    </submittedName>
</protein>
<reference evidence="3" key="1">
    <citation type="submission" date="2019-06" db="EMBL/GenBank/DDBJ databases">
        <authorList>
            <person name="Broberg M."/>
        </authorList>
    </citation>
    <scope>NUCLEOTIDE SEQUENCE [LARGE SCALE GENOMIC DNA]</scope>
</reference>
<evidence type="ECO:0000256" key="1">
    <source>
        <dbReference type="SAM" id="MobiDB-lite"/>
    </source>
</evidence>
<feature type="region of interest" description="Disordered" evidence="1">
    <location>
        <begin position="1"/>
        <end position="69"/>
    </location>
</feature>